<gene>
    <name evidence="1" type="ORF">EJ08DRAFT_662119</name>
</gene>
<evidence type="ECO:0000313" key="1">
    <source>
        <dbReference type="EMBL" id="KAF2428948.1"/>
    </source>
</evidence>
<organism evidence="1 2">
    <name type="scientific">Tothia fuscella</name>
    <dbReference type="NCBI Taxonomy" id="1048955"/>
    <lineage>
        <taxon>Eukaryota</taxon>
        <taxon>Fungi</taxon>
        <taxon>Dikarya</taxon>
        <taxon>Ascomycota</taxon>
        <taxon>Pezizomycotina</taxon>
        <taxon>Dothideomycetes</taxon>
        <taxon>Pleosporomycetidae</taxon>
        <taxon>Venturiales</taxon>
        <taxon>Cylindrosympodiaceae</taxon>
        <taxon>Tothia</taxon>
    </lineage>
</organism>
<dbReference type="EMBL" id="MU007051">
    <property type="protein sequence ID" value="KAF2428948.1"/>
    <property type="molecule type" value="Genomic_DNA"/>
</dbReference>
<reference evidence="1" key="1">
    <citation type="journal article" date="2020" name="Stud. Mycol.">
        <title>101 Dothideomycetes genomes: a test case for predicting lifestyles and emergence of pathogens.</title>
        <authorList>
            <person name="Haridas S."/>
            <person name="Albert R."/>
            <person name="Binder M."/>
            <person name="Bloem J."/>
            <person name="Labutti K."/>
            <person name="Salamov A."/>
            <person name="Andreopoulos B."/>
            <person name="Baker S."/>
            <person name="Barry K."/>
            <person name="Bills G."/>
            <person name="Bluhm B."/>
            <person name="Cannon C."/>
            <person name="Castanera R."/>
            <person name="Culley D."/>
            <person name="Daum C."/>
            <person name="Ezra D."/>
            <person name="Gonzalez J."/>
            <person name="Henrissat B."/>
            <person name="Kuo A."/>
            <person name="Liang C."/>
            <person name="Lipzen A."/>
            <person name="Lutzoni F."/>
            <person name="Magnuson J."/>
            <person name="Mondo S."/>
            <person name="Nolan M."/>
            <person name="Ohm R."/>
            <person name="Pangilinan J."/>
            <person name="Park H.-J."/>
            <person name="Ramirez L."/>
            <person name="Alfaro M."/>
            <person name="Sun H."/>
            <person name="Tritt A."/>
            <person name="Yoshinaga Y."/>
            <person name="Zwiers L.-H."/>
            <person name="Turgeon B."/>
            <person name="Goodwin S."/>
            <person name="Spatafora J."/>
            <person name="Crous P."/>
            <person name="Grigoriev I."/>
        </authorList>
    </citation>
    <scope>NUCLEOTIDE SEQUENCE</scope>
    <source>
        <strain evidence="1">CBS 130266</strain>
    </source>
</reference>
<name>A0A9P4TXK6_9PEZI</name>
<dbReference type="AlphaFoldDB" id="A0A9P4TXK6"/>
<accession>A0A9P4TXK6</accession>
<dbReference type="Proteomes" id="UP000800235">
    <property type="component" value="Unassembled WGS sequence"/>
</dbReference>
<protein>
    <submittedName>
        <fullName evidence="1">Uncharacterized protein</fullName>
    </submittedName>
</protein>
<sequence>MSTSVDDFNTNIGYTASPDFSREAKDGGSTRATFSKFTKPFTTCRQFYIEESPIFYKAILPRMVIPFSAKTGIEGPSAVRTTHQDLFSKVRFCPSLRLHRRLYQAIGIHLGITEHVYLRLLKIRTDYTATIVTDPLQEKFVLDKKNGKLPWDSLGFHVFEGEGWSVTMYLPDYDSYMRELYGEDEPALDPEFCLPIYLEGNISKFGLLWEDVVTGDDDI</sequence>
<evidence type="ECO:0000313" key="2">
    <source>
        <dbReference type="Proteomes" id="UP000800235"/>
    </source>
</evidence>
<keyword evidence="2" id="KW-1185">Reference proteome</keyword>
<comment type="caution">
    <text evidence="1">The sequence shown here is derived from an EMBL/GenBank/DDBJ whole genome shotgun (WGS) entry which is preliminary data.</text>
</comment>
<proteinExistence type="predicted"/>